<accession>A0A9W7BRF8</accession>
<feature type="compositionally biased region" description="Acidic residues" evidence="2">
    <location>
        <begin position="436"/>
        <end position="452"/>
    </location>
</feature>
<feature type="compositionally biased region" description="Low complexity" evidence="2">
    <location>
        <begin position="50"/>
        <end position="66"/>
    </location>
</feature>
<protein>
    <submittedName>
        <fullName evidence="3">Uncharacterized protein</fullName>
    </submittedName>
</protein>
<dbReference type="Proteomes" id="UP001165085">
    <property type="component" value="Unassembled WGS sequence"/>
</dbReference>
<dbReference type="EMBL" id="BRXY01000441">
    <property type="protein sequence ID" value="GMH95384.1"/>
    <property type="molecule type" value="Genomic_DNA"/>
</dbReference>
<sequence length="674" mass="73702">MLNKKCPFPWIYLYYEMLKGFKTRQPPVTHTPPGHLVRLPPMSTLLPKISSATPLPLSSSSNSDNLPHPPTSAATKTSKGGRGPMSPNRPGRGSELSGFEPGKLRGLAGTPVDVIIDVIGPEIVGLNGSFKMVFKEAKPPLTTGLARSKASSGGQAEPKISLTNVSRSLLNLNYPASLVKLSNLKSVYDLIKSVDGNMEMRAAGAACVSFSEYLRIYYVLIAGRGIDRGQFDTRDDEVAGGDGGVRESSGEGVEEGDNEENIGFEIDSRTPVQIQAFNEQRKSRIDRLQEDINKRASFKKRQQEEGSGASITWEVTISSPPSPNEAPTTTTPETPVTSTAPTAQQPPATPVENPIYAFVHRIDTTPNEELKSDAKSKYSELNLYDNVDMPICYSDIELGLKALGCSAYKESLDGWVWDWRAREIGDKKLLKKSDPQSEDEYSDDEDHSDDDEDVVIVTPNDFTSNVLDFNTFWKLLNDLYDEARETVKVEERKLIGNLCTSVLESAIDESSVRGEMVNPVIRAVLDDTFGLHETKERARREELERLERIKAEKEEQERRKLEEEDRKVVEEIVHLMRFEVEDMVEGTLSVSSGVLSDLALSSQSIGAIDDTAADAADGDLSVSVSTGVMSSLDETCWSGGTPSVSSAELSSLELSEGSVGFVGGVHNNIAALNE</sequence>
<feature type="region of interest" description="Disordered" evidence="2">
    <location>
        <begin position="231"/>
        <end position="270"/>
    </location>
</feature>
<keyword evidence="4" id="KW-1185">Reference proteome</keyword>
<feature type="region of interest" description="Disordered" evidence="2">
    <location>
        <begin position="430"/>
        <end position="452"/>
    </location>
</feature>
<evidence type="ECO:0000313" key="3">
    <source>
        <dbReference type="EMBL" id="GMH95384.1"/>
    </source>
</evidence>
<organism evidence="3 4">
    <name type="scientific">Triparma strigata</name>
    <dbReference type="NCBI Taxonomy" id="1606541"/>
    <lineage>
        <taxon>Eukaryota</taxon>
        <taxon>Sar</taxon>
        <taxon>Stramenopiles</taxon>
        <taxon>Ochrophyta</taxon>
        <taxon>Bolidophyceae</taxon>
        <taxon>Parmales</taxon>
        <taxon>Triparmaceae</taxon>
        <taxon>Triparma</taxon>
    </lineage>
</organism>
<keyword evidence="1" id="KW-0175">Coiled coil</keyword>
<evidence type="ECO:0000256" key="2">
    <source>
        <dbReference type="SAM" id="MobiDB-lite"/>
    </source>
</evidence>
<name>A0A9W7BRF8_9STRA</name>
<evidence type="ECO:0000256" key="1">
    <source>
        <dbReference type="SAM" id="Coils"/>
    </source>
</evidence>
<proteinExistence type="predicted"/>
<evidence type="ECO:0000313" key="4">
    <source>
        <dbReference type="Proteomes" id="UP001165085"/>
    </source>
</evidence>
<feature type="compositionally biased region" description="Low complexity" evidence="2">
    <location>
        <begin position="325"/>
        <end position="346"/>
    </location>
</feature>
<dbReference type="OrthoDB" id="10545793at2759"/>
<feature type="compositionally biased region" description="Acidic residues" evidence="2">
    <location>
        <begin position="252"/>
        <end position="262"/>
    </location>
</feature>
<feature type="coiled-coil region" evidence="1">
    <location>
        <begin position="532"/>
        <end position="571"/>
    </location>
</feature>
<dbReference type="AlphaFoldDB" id="A0A9W7BRF8"/>
<reference evidence="4" key="1">
    <citation type="journal article" date="2023" name="Commun. Biol.">
        <title>Genome analysis of Parmales, the sister group of diatoms, reveals the evolutionary specialization of diatoms from phago-mixotrophs to photoautotrophs.</title>
        <authorList>
            <person name="Ban H."/>
            <person name="Sato S."/>
            <person name="Yoshikawa S."/>
            <person name="Yamada K."/>
            <person name="Nakamura Y."/>
            <person name="Ichinomiya M."/>
            <person name="Sato N."/>
            <person name="Blanc-Mathieu R."/>
            <person name="Endo H."/>
            <person name="Kuwata A."/>
            <person name="Ogata H."/>
        </authorList>
    </citation>
    <scope>NUCLEOTIDE SEQUENCE [LARGE SCALE GENOMIC DNA]</scope>
    <source>
        <strain evidence="4">NIES 3701</strain>
    </source>
</reference>
<feature type="region of interest" description="Disordered" evidence="2">
    <location>
        <begin position="296"/>
        <end position="350"/>
    </location>
</feature>
<feature type="region of interest" description="Disordered" evidence="2">
    <location>
        <begin position="50"/>
        <end position="102"/>
    </location>
</feature>
<gene>
    <name evidence="3" type="ORF">TrST_g10750</name>
</gene>
<comment type="caution">
    <text evidence="3">The sequence shown here is derived from an EMBL/GenBank/DDBJ whole genome shotgun (WGS) entry which is preliminary data.</text>
</comment>